<sequence>MVKTVKLSIREYEKLKIEKAKEFSAFLKEAKAFANKFLMENFNMRLEIPIKMNGRLSSTLGRYMSRMYFGEFMPISIELSKTHLTAALIVGDLEEVYDTLKHELVHYALSVQGKNFNDGSYDFEMKLYELNISSSGKTPASKKFTKRTMKLYKPYKIYKGDNNEEFIFASGKSYYASASVKNNQQGVYYRGSLTHVGYEIKELTA</sequence>
<evidence type="ECO:0000313" key="1">
    <source>
        <dbReference type="EMBL" id="DAF42586.1"/>
    </source>
</evidence>
<proteinExistence type="predicted"/>
<protein>
    <submittedName>
        <fullName evidence="1">SprT-like protein</fullName>
    </submittedName>
</protein>
<reference evidence="1" key="1">
    <citation type="journal article" date="2021" name="Proc. Natl. Acad. Sci. U.S.A.">
        <title>A Catalog of Tens of Thousands of Viruses from Human Metagenomes Reveals Hidden Associations with Chronic Diseases.</title>
        <authorList>
            <person name="Tisza M.J."/>
            <person name="Buck C.B."/>
        </authorList>
    </citation>
    <scope>NUCLEOTIDE SEQUENCE</scope>
    <source>
        <strain evidence="1">CtHip2</strain>
    </source>
</reference>
<organism evidence="1">
    <name type="scientific">Siphoviridae sp. ctHip2</name>
    <dbReference type="NCBI Taxonomy" id="2827830"/>
    <lineage>
        <taxon>Viruses</taxon>
        <taxon>Duplodnaviria</taxon>
        <taxon>Heunggongvirae</taxon>
        <taxon>Uroviricota</taxon>
        <taxon>Caudoviricetes</taxon>
    </lineage>
</organism>
<name>A0A8S5RVW5_9CAUD</name>
<accession>A0A8S5RVW5</accession>
<dbReference type="EMBL" id="BK032497">
    <property type="protein sequence ID" value="DAF42586.1"/>
    <property type="molecule type" value="Genomic_DNA"/>
</dbReference>